<dbReference type="AlphaFoldDB" id="A0AAW1MHR2"/>
<dbReference type="Proteomes" id="UP001458880">
    <property type="component" value="Unassembled WGS sequence"/>
</dbReference>
<comment type="caution">
    <text evidence="8">The sequence shown here is derived from an EMBL/GenBank/DDBJ whole genome shotgun (WGS) entry which is preliminary data.</text>
</comment>
<dbReference type="GO" id="GO:0005762">
    <property type="term" value="C:mitochondrial large ribosomal subunit"/>
    <property type="evidence" value="ECO:0007669"/>
    <property type="project" value="TreeGrafter"/>
</dbReference>
<evidence type="ECO:0000256" key="4">
    <source>
        <dbReference type="ARBA" id="ARBA00022980"/>
    </source>
</evidence>
<evidence type="ECO:0000313" key="9">
    <source>
        <dbReference type="Proteomes" id="UP001458880"/>
    </source>
</evidence>
<dbReference type="SUPFAM" id="SSF57840">
    <property type="entry name" value="Ribosomal protein L36"/>
    <property type="match status" value="1"/>
</dbReference>
<accession>A0AAW1MHR2</accession>
<gene>
    <name evidence="8" type="ORF">QE152_g6261</name>
</gene>
<evidence type="ECO:0000256" key="3">
    <source>
        <dbReference type="ARBA" id="ARBA00022946"/>
    </source>
</evidence>
<dbReference type="PANTHER" id="PTHR46909:SF1">
    <property type="entry name" value="LARGE RIBOSOMAL SUBUNIT PROTEIN BL36M"/>
    <property type="match status" value="1"/>
</dbReference>
<organism evidence="8 9">
    <name type="scientific">Popillia japonica</name>
    <name type="common">Japanese beetle</name>
    <dbReference type="NCBI Taxonomy" id="7064"/>
    <lineage>
        <taxon>Eukaryota</taxon>
        <taxon>Metazoa</taxon>
        <taxon>Ecdysozoa</taxon>
        <taxon>Arthropoda</taxon>
        <taxon>Hexapoda</taxon>
        <taxon>Insecta</taxon>
        <taxon>Pterygota</taxon>
        <taxon>Neoptera</taxon>
        <taxon>Endopterygota</taxon>
        <taxon>Coleoptera</taxon>
        <taxon>Polyphaga</taxon>
        <taxon>Scarabaeiformia</taxon>
        <taxon>Scarabaeidae</taxon>
        <taxon>Rutelinae</taxon>
        <taxon>Popillia</taxon>
    </lineage>
</organism>
<proteinExistence type="inferred from homology"/>
<dbReference type="EMBL" id="JASPKY010000041">
    <property type="protein sequence ID" value="KAK9746265.1"/>
    <property type="molecule type" value="Genomic_DNA"/>
</dbReference>
<comment type="similarity">
    <text evidence="2 7">Belongs to the bacterial ribosomal protein bL36 family.</text>
</comment>
<evidence type="ECO:0000313" key="8">
    <source>
        <dbReference type="EMBL" id="KAK9746265.1"/>
    </source>
</evidence>
<keyword evidence="3" id="KW-0809">Transit peptide</keyword>
<dbReference type="InterPro" id="IPR000473">
    <property type="entry name" value="Ribosomal_bL36"/>
</dbReference>
<comment type="subcellular location">
    <subcellularLocation>
        <location evidence="1">Mitochondrion</location>
    </subcellularLocation>
</comment>
<keyword evidence="6 7" id="KW-0687">Ribonucleoprotein</keyword>
<keyword evidence="9" id="KW-1185">Reference proteome</keyword>
<dbReference type="InterPro" id="IPR052143">
    <property type="entry name" value="Mitoribosomal_bL36m"/>
</dbReference>
<evidence type="ECO:0000256" key="1">
    <source>
        <dbReference type="ARBA" id="ARBA00004173"/>
    </source>
</evidence>
<sequence length="118" mass="14104">MSILRQILTRTANKILPPVFISSINTRTYHIFYEITKLQQIYQHNLLAIPSVSLNQTCGFKVKGRLRKRCKDCYFVMRQQRLYVICNTHPRHKQMSPVKDERNTWMLSHATQSKIRPW</sequence>
<dbReference type="NCBIfam" id="TIGR01022">
    <property type="entry name" value="rpmJ_bact"/>
    <property type="match status" value="1"/>
</dbReference>
<evidence type="ECO:0000256" key="2">
    <source>
        <dbReference type="ARBA" id="ARBA00007645"/>
    </source>
</evidence>
<dbReference type="Pfam" id="PF00444">
    <property type="entry name" value="Ribosomal_L36"/>
    <property type="match status" value="1"/>
</dbReference>
<dbReference type="PANTHER" id="PTHR46909">
    <property type="entry name" value="39S RIBOSOMAL PROTEIN L36, MITOCHONDRIAL"/>
    <property type="match status" value="1"/>
</dbReference>
<dbReference type="GO" id="GO:0003735">
    <property type="term" value="F:structural constituent of ribosome"/>
    <property type="evidence" value="ECO:0007669"/>
    <property type="project" value="InterPro"/>
</dbReference>
<keyword evidence="4 7" id="KW-0689">Ribosomal protein</keyword>
<dbReference type="InterPro" id="IPR035977">
    <property type="entry name" value="Ribosomal_bL36_sp"/>
</dbReference>
<keyword evidence="5" id="KW-0496">Mitochondrion</keyword>
<name>A0AAW1MHR2_POPJA</name>
<protein>
    <recommendedName>
        <fullName evidence="7">Ribosomal protein</fullName>
    </recommendedName>
</protein>
<reference evidence="8 9" key="1">
    <citation type="journal article" date="2024" name="BMC Genomics">
        <title>De novo assembly and annotation of Popillia japonica's genome with initial clues to its potential as an invasive pest.</title>
        <authorList>
            <person name="Cucini C."/>
            <person name="Boschi S."/>
            <person name="Funari R."/>
            <person name="Cardaioli E."/>
            <person name="Iannotti N."/>
            <person name="Marturano G."/>
            <person name="Paoli F."/>
            <person name="Bruttini M."/>
            <person name="Carapelli A."/>
            <person name="Frati F."/>
            <person name="Nardi F."/>
        </authorList>
    </citation>
    <scope>NUCLEOTIDE SEQUENCE [LARGE SCALE GENOMIC DNA]</scope>
    <source>
        <strain evidence="8">DMR45628</strain>
    </source>
</reference>
<evidence type="ECO:0000256" key="5">
    <source>
        <dbReference type="ARBA" id="ARBA00023128"/>
    </source>
</evidence>
<evidence type="ECO:0000256" key="7">
    <source>
        <dbReference type="RuleBase" id="RU000570"/>
    </source>
</evidence>
<evidence type="ECO:0000256" key="6">
    <source>
        <dbReference type="ARBA" id="ARBA00023274"/>
    </source>
</evidence>
<dbReference type="GO" id="GO:0006412">
    <property type="term" value="P:translation"/>
    <property type="evidence" value="ECO:0007669"/>
    <property type="project" value="InterPro"/>
</dbReference>